<keyword evidence="2" id="KW-0732">Signal</keyword>
<dbReference type="Proteomes" id="UP001549110">
    <property type="component" value="Unassembled WGS sequence"/>
</dbReference>
<feature type="chain" id="PRO_5047222444" evidence="2">
    <location>
        <begin position="20"/>
        <end position="302"/>
    </location>
</feature>
<evidence type="ECO:0000313" key="3">
    <source>
        <dbReference type="EMBL" id="MET3528372.1"/>
    </source>
</evidence>
<feature type="region of interest" description="Disordered" evidence="1">
    <location>
        <begin position="263"/>
        <end position="302"/>
    </location>
</feature>
<name>A0ABV2EN69_9CAUL</name>
<dbReference type="EMBL" id="JBEPLU010000003">
    <property type="protein sequence ID" value="MET3528372.1"/>
    <property type="molecule type" value="Genomic_DNA"/>
</dbReference>
<evidence type="ECO:0000313" key="4">
    <source>
        <dbReference type="Proteomes" id="UP001549110"/>
    </source>
</evidence>
<reference evidence="3 4" key="1">
    <citation type="submission" date="2024-06" db="EMBL/GenBank/DDBJ databases">
        <title>Genomic Encyclopedia of Type Strains, Phase IV (KMG-IV): sequencing the most valuable type-strain genomes for metagenomic binning, comparative biology and taxonomic classification.</title>
        <authorList>
            <person name="Goeker M."/>
        </authorList>
    </citation>
    <scope>NUCLEOTIDE SEQUENCE [LARGE SCALE GENOMIC DNA]</scope>
    <source>
        <strain evidence="3 4">DSM 17809</strain>
    </source>
</reference>
<feature type="compositionally biased region" description="Pro residues" evidence="1">
    <location>
        <begin position="274"/>
        <end position="288"/>
    </location>
</feature>
<evidence type="ECO:0000256" key="1">
    <source>
        <dbReference type="SAM" id="MobiDB-lite"/>
    </source>
</evidence>
<accession>A0ABV2EN69</accession>
<feature type="signal peptide" evidence="2">
    <location>
        <begin position="1"/>
        <end position="19"/>
    </location>
</feature>
<proteinExistence type="predicted"/>
<organism evidence="3 4">
    <name type="scientific">Phenylobacterium koreense</name>
    <dbReference type="NCBI Taxonomy" id="266125"/>
    <lineage>
        <taxon>Bacteria</taxon>
        <taxon>Pseudomonadati</taxon>
        <taxon>Pseudomonadota</taxon>
        <taxon>Alphaproteobacteria</taxon>
        <taxon>Caulobacterales</taxon>
        <taxon>Caulobacteraceae</taxon>
        <taxon>Phenylobacterium</taxon>
    </lineage>
</organism>
<evidence type="ECO:0000256" key="2">
    <source>
        <dbReference type="SAM" id="SignalP"/>
    </source>
</evidence>
<comment type="caution">
    <text evidence="3">The sequence shown here is derived from an EMBL/GenBank/DDBJ whole genome shotgun (WGS) entry which is preliminary data.</text>
</comment>
<keyword evidence="4" id="KW-1185">Reference proteome</keyword>
<sequence length="302" mass="32263">MVRFATIAFCLACFSQASAQPAPAAPPAQAAIPPSALDWPWPQPDPKSWWDDKWPVADEAADPLAGRRLGRRERLPVIDNGYDPLLYRLWGLQPLQNQILRSGEMIVEVAVRPTTSARQTLVRATVRRDGKAFIQARAGLGCCDPGVARRIGFDVEAPPGSAERLLALREDPLWSAPREVRVDYGSGAADALCVEGTSYDLTLLVPGQSRSVRRACDTAEIGQAADVLETVLGLALGHEPRIDVIYPGGADFSSARAAYQSLGAEGGQLKPAPNTRPQPPAFPVPPPETETLAVPPTPSAGP</sequence>
<gene>
    <name evidence="3" type="ORF">ABID41_003511</name>
</gene>
<protein>
    <submittedName>
        <fullName evidence="3">Uncharacterized protein</fullName>
    </submittedName>
</protein>
<dbReference type="RefSeq" id="WP_354298295.1">
    <property type="nucleotide sequence ID" value="NZ_JBEPLU010000003.1"/>
</dbReference>